<dbReference type="STRING" id="686832.A0A0C2XLI5"/>
<reference evidence="3 4" key="1">
    <citation type="submission" date="2014-04" db="EMBL/GenBank/DDBJ databases">
        <authorList>
            <consortium name="DOE Joint Genome Institute"/>
            <person name="Kuo A."/>
            <person name="Gay G."/>
            <person name="Dore J."/>
            <person name="Kohler A."/>
            <person name="Nagy L.G."/>
            <person name="Floudas D."/>
            <person name="Copeland A."/>
            <person name="Barry K.W."/>
            <person name="Cichocki N."/>
            <person name="Veneault-Fourrey C."/>
            <person name="LaButti K."/>
            <person name="Lindquist E.A."/>
            <person name="Lipzen A."/>
            <person name="Lundell T."/>
            <person name="Morin E."/>
            <person name="Murat C."/>
            <person name="Sun H."/>
            <person name="Tunlid A."/>
            <person name="Henrissat B."/>
            <person name="Grigoriev I.V."/>
            <person name="Hibbett D.S."/>
            <person name="Martin F."/>
            <person name="Nordberg H.P."/>
            <person name="Cantor M.N."/>
            <person name="Hua S.X."/>
        </authorList>
    </citation>
    <scope>NUCLEOTIDE SEQUENCE [LARGE SCALE GENOMIC DNA]</scope>
    <source>
        <strain evidence="4">h7</strain>
    </source>
</reference>
<reference evidence="4" key="2">
    <citation type="submission" date="2015-01" db="EMBL/GenBank/DDBJ databases">
        <title>Evolutionary Origins and Diversification of the Mycorrhizal Mutualists.</title>
        <authorList>
            <consortium name="DOE Joint Genome Institute"/>
            <consortium name="Mycorrhizal Genomics Consortium"/>
            <person name="Kohler A."/>
            <person name="Kuo A."/>
            <person name="Nagy L.G."/>
            <person name="Floudas D."/>
            <person name="Copeland A."/>
            <person name="Barry K.W."/>
            <person name="Cichocki N."/>
            <person name="Veneault-Fourrey C."/>
            <person name="LaButti K."/>
            <person name="Lindquist E.A."/>
            <person name="Lipzen A."/>
            <person name="Lundell T."/>
            <person name="Morin E."/>
            <person name="Murat C."/>
            <person name="Riley R."/>
            <person name="Ohm R."/>
            <person name="Sun H."/>
            <person name="Tunlid A."/>
            <person name="Henrissat B."/>
            <person name="Grigoriev I.V."/>
            <person name="Hibbett D.S."/>
            <person name="Martin F."/>
        </authorList>
    </citation>
    <scope>NUCLEOTIDE SEQUENCE [LARGE SCALE GENOMIC DNA]</scope>
    <source>
        <strain evidence="4">h7</strain>
    </source>
</reference>
<dbReference type="EMBL" id="KN831790">
    <property type="protein sequence ID" value="KIM38583.1"/>
    <property type="molecule type" value="Genomic_DNA"/>
</dbReference>
<feature type="transmembrane region" description="Helical" evidence="1">
    <location>
        <begin position="231"/>
        <end position="251"/>
    </location>
</feature>
<dbReference type="OrthoDB" id="3206101at2759"/>
<feature type="transmembrane region" description="Helical" evidence="1">
    <location>
        <begin position="125"/>
        <end position="147"/>
    </location>
</feature>
<feature type="transmembrane region" description="Helical" evidence="1">
    <location>
        <begin position="53"/>
        <end position="70"/>
    </location>
</feature>
<feature type="transmembrane region" description="Helical" evidence="1">
    <location>
        <begin position="167"/>
        <end position="186"/>
    </location>
</feature>
<evidence type="ECO:0000259" key="2">
    <source>
        <dbReference type="Pfam" id="PF20151"/>
    </source>
</evidence>
<keyword evidence="1" id="KW-0472">Membrane</keyword>
<feature type="transmembrane region" description="Helical" evidence="1">
    <location>
        <begin position="207"/>
        <end position="225"/>
    </location>
</feature>
<gene>
    <name evidence="3" type="ORF">M413DRAFT_447792</name>
</gene>
<accession>A0A0C2XLI5</accession>
<feature type="transmembrane region" description="Helical" evidence="1">
    <location>
        <begin position="16"/>
        <end position="32"/>
    </location>
</feature>
<dbReference type="Proteomes" id="UP000053424">
    <property type="component" value="Unassembled WGS sequence"/>
</dbReference>
<keyword evidence="4" id="KW-1185">Reference proteome</keyword>
<keyword evidence="1" id="KW-1133">Transmembrane helix</keyword>
<dbReference type="HOGENOM" id="CLU_035509_10_5_1"/>
<feature type="transmembrane region" description="Helical" evidence="1">
    <location>
        <begin position="90"/>
        <end position="113"/>
    </location>
</feature>
<evidence type="ECO:0000313" key="3">
    <source>
        <dbReference type="EMBL" id="KIM38583.1"/>
    </source>
</evidence>
<proteinExistence type="predicted"/>
<keyword evidence="1" id="KW-0812">Transmembrane</keyword>
<dbReference type="Pfam" id="PF20151">
    <property type="entry name" value="DUF6533"/>
    <property type="match status" value="1"/>
</dbReference>
<evidence type="ECO:0000313" key="4">
    <source>
        <dbReference type="Proteomes" id="UP000053424"/>
    </source>
</evidence>
<name>A0A0C2XLI5_HEBCY</name>
<protein>
    <recommendedName>
        <fullName evidence="2">DUF6533 domain-containing protein</fullName>
    </recommendedName>
</protein>
<dbReference type="AlphaFoldDB" id="A0A0C2XLI5"/>
<dbReference type="InterPro" id="IPR045340">
    <property type="entry name" value="DUF6533"/>
</dbReference>
<evidence type="ECO:0000256" key="1">
    <source>
        <dbReference type="SAM" id="Phobius"/>
    </source>
</evidence>
<organism evidence="3 4">
    <name type="scientific">Hebeloma cylindrosporum</name>
    <dbReference type="NCBI Taxonomy" id="76867"/>
    <lineage>
        <taxon>Eukaryota</taxon>
        <taxon>Fungi</taxon>
        <taxon>Dikarya</taxon>
        <taxon>Basidiomycota</taxon>
        <taxon>Agaricomycotina</taxon>
        <taxon>Agaricomycetes</taxon>
        <taxon>Agaricomycetidae</taxon>
        <taxon>Agaricales</taxon>
        <taxon>Agaricineae</taxon>
        <taxon>Hymenogastraceae</taxon>
        <taxon>Hebeloma</taxon>
    </lineage>
</organism>
<feature type="domain" description="DUF6533" evidence="2">
    <location>
        <begin position="23"/>
        <end position="65"/>
    </location>
</feature>
<sequence>MDKMEALNPARFQEDLFVRGVTSVGALAWLLWEHALTCRDEYHYIWRGPINHIKVLYILARYFALCAQISNTYLVFSSFSRIPVSRERCMAWFVFLALIDCLLMTAMDIVIMLRVYALYNRSTKVALLLVSLLLTQLTLVTTCISRTLPKVPFDVNCDILKTPHDIVYFMASVIISHIVLLFMTIAKRKVALGQSPVVELVVRDGTWVFVLVVSLFVGVIPYSLFTQVSKLHVIFVGPITLLSIMPCRLIMNMQKVAVYPPSVVSSDSGTTSTDFSLTSFIDVS</sequence>